<dbReference type="Pfam" id="PF03101">
    <property type="entry name" value="FAR1"/>
    <property type="match status" value="1"/>
</dbReference>
<dbReference type="STRING" id="33114.A0A2G2WLJ9"/>
<dbReference type="Proteomes" id="UP000224567">
    <property type="component" value="Unassembled WGS sequence"/>
</dbReference>
<dbReference type="PANTHER" id="PTHR46328">
    <property type="entry name" value="FAR-RED IMPAIRED RESPONSIVE (FAR1) FAMILY PROTEIN-RELATED"/>
    <property type="match status" value="1"/>
</dbReference>
<reference evidence="2 3" key="1">
    <citation type="journal article" date="2017" name="Genome Biol.">
        <title>New reference genome sequences of hot pepper reveal the massive evolution of plant disease-resistance genes by retroduplication.</title>
        <authorList>
            <person name="Kim S."/>
            <person name="Park J."/>
            <person name="Yeom S.I."/>
            <person name="Kim Y.M."/>
            <person name="Seo E."/>
            <person name="Kim K.T."/>
            <person name="Kim M.S."/>
            <person name="Lee J.M."/>
            <person name="Cheong K."/>
            <person name="Shin H.S."/>
            <person name="Kim S.B."/>
            <person name="Han K."/>
            <person name="Lee J."/>
            <person name="Park M."/>
            <person name="Lee H.A."/>
            <person name="Lee H.Y."/>
            <person name="Lee Y."/>
            <person name="Oh S."/>
            <person name="Lee J.H."/>
            <person name="Choi E."/>
            <person name="Choi E."/>
            <person name="Lee S.E."/>
            <person name="Jeon J."/>
            <person name="Kim H."/>
            <person name="Choi G."/>
            <person name="Song H."/>
            <person name="Lee J."/>
            <person name="Lee S.C."/>
            <person name="Kwon J.K."/>
            <person name="Lee H.Y."/>
            <person name="Koo N."/>
            <person name="Hong Y."/>
            <person name="Kim R.W."/>
            <person name="Kang W.H."/>
            <person name="Huh J.H."/>
            <person name="Kang B.C."/>
            <person name="Yang T.J."/>
            <person name="Lee Y.H."/>
            <person name="Bennetzen J.L."/>
            <person name="Choi D."/>
        </authorList>
    </citation>
    <scope>NUCLEOTIDE SEQUENCE [LARGE SCALE GENOMIC DNA]</scope>
    <source>
        <strain evidence="3">cv. PBC81</strain>
    </source>
</reference>
<proteinExistence type="predicted"/>
<gene>
    <name evidence="2" type="ORF">CQW23_15188</name>
</gene>
<organism evidence="2 3">
    <name type="scientific">Capsicum baccatum</name>
    <name type="common">Peruvian pepper</name>
    <dbReference type="NCBI Taxonomy" id="33114"/>
    <lineage>
        <taxon>Eukaryota</taxon>
        <taxon>Viridiplantae</taxon>
        <taxon>Streptophyta</taxon>
        <taxon>Embryophyta</taxon>
        <taxon>Tracheophyta</taxon>
        <taxon>Spermatophyta</taxon>
        <taxon>Magnoliopsida</taxon>
        <taxon>eudicotyledons</taxon>
        <taxon>Gunneridae</taxon>
        <taxon>Pentapetalae</taxon>
        <taxon>asterids</taxon>
        <taxon>lamiids</taxon>
        <taxon>Solanales</taxon>
        <taxon>Solanaceae</taxon>
        <taxon>Solanoideae</taxon>
        <taxon>Capsiceae</taxon>
        <taxon>Capsicum</taxon>
    </lineage>
</organism>
<evidence type="ECO:0000313" key="3">
    <source>
        <dbReference type="Proteomes" id="UP000224567"/>
    </source>
</evidence>
<keyword evidence="3" id="KW-1185">Reference proteome</keyword>
<sequence>MKKVKMEWAWVGFRHCENWFGSIWLGIFADSRVGSELTGSGAIDVIEEGLGISEQLPEDEGGDNEVVGVEVFDITCNGIESDSDQVLNIEANELETGAGQIPEFESHENERNCKHVRNFESGDPRANSHQLLELHSDGLEDPRCGNTTILDGHTGSSLGKSYPPLVVCMEFESYEDAYNYYNCYTKELGFAIRLKSSWTKRSSKEMRGAVLCCNSEGFKTMKEANSRIKEARTGCLAMIRLRLVESNRWKVDDVKLEHNHLFYPERVQNSESQKKMDAGVKRKLEPAVEVEVCTIKLYRTPAVLLLRHQAMETQMNEQSAVR</sequence>
<reference evidence="3" key="2">
    <citation type="journal article" date="2017" name="J. Anim. Genet.">
        <title>Multiple reference genome sequences of hot pepper reveal the massive evolution of plant disease resistance genes by retroduplication.</title>
        <authorList>
            <person name="Kim S."/>
            <person name="Park J."/>
            <person name="Yeom S.-I."/>
            <person name="Kim Y.-M."/>
            <person name="Seo E."/>
            <person name="Kim K.-T."/>
            <person name="Kim M.-S."/>
            <person name="Lee J.M."/>
            <person name="Cheong K."/>
            <person name="Shin H.-S."/>
            <person name="Kim S.-B."/>
            <person name="Han K."/>
            <person name="Lee J."/>
            <person name="Park M."/>
            <person name="Lee H.-A."/>
            <person name="Lee H.-Y."/>
            <person name="Lee Y."/>
            <person name="Oh S."/>
            <person name="Lee J.H."/>
            <person name="Choi E."/>
            <person name="Choi E."/>
            <person name="Lee S.E."/>
            <person name="Jeon J."/>
            <person name="Kim H."/>
            <person name="Choi G."/>
            <person name="Song H."/>
            <person name="Lee J."/>
            <person name="Lee S.-C."/>
            <person name="Kwon J.-K."/>
            <person name="Lee H.-Y."/>
            <person name="Koo N."/>
            <person name="Hong Y."/>
            <person name="Kim R.W."/>
            <person name="Kang W.-H."/>
            <person name="Huh J.H."/>
            <person name="Kang B.-C."/>
            <person name="Yang T.-J."/>
            <person name="Lee Y.-H."/>
            <person name="Bennetzen J.L."/>
            <person name="Choi D."/>
        </authorList>
    </citation>
    <scope>NUCLEOTIDE SEQUENCE [LARGE SCALE GENOMIC DNA]</scope>
    <source>
        <strain evidence="3">cv. PBC81</strain>
    </source>
</reference>
<protein>
    <submittedName>
        <fullName evidence="2">Protein FAR1-RELATED SEQUENCE 6</fullName>
    </submittedName>
</protein>
<comment type="caution">
    <text evidence="2">The sequence shown here is derived from an EMBL/GenBank/DDBJ whole genome shotgun (WGS) entry which is preliminary data.</text>
</comment>
<name>A0A2G2WLJ9_CAPBA</name>
<dbReference type="AlphaFoldDB" id="A0A2G2WLJ9"/>
<dbReference type="EMBL" id="MLFT02000006">
    <property type="protein sequence ID" value="PHT46030.1"/>
    <property type="molecule type" value="Genomic_DNA"/>
</dbReference>
<dbReference type="InterPro" id="IPR004330">
    <property type="entry name" value="FAR1_DNA_bnd_dom"/>
</dbReference>
<evidence type="ECO:0000259" key="1">
    <source>
        <dbReference type="Pfam" id="PF03101"/>
    </source>
</evidence>
<accession>A0A2G2WLJ9</accession>
<dbReference type="PANTHER" id="PTHR46328:SF31">
    <property type="entry name" value="PROTEIN FAR1-RELATED SEQUENCE 5-LIKE"/>
    <property type="match status" value="1"/>
</dbReference>
<feature type="domain" description="FAR1" evidence="1">
    <location>
        <begin position="179"/>
        <end position="262"/>
    </location>
</feature>
<dbReference type="OrthoDB" id="641338at2759"/>
<evidence type="ECO:0000313" key="2">
    <source>
        <dbReference type="EMBL" id="PHT46030.1"/>
    </source>
</evidence>